<evidence type="ECO:0000313" key="1">
    <source>
        <dbReference type="EMBL" id="GME85224.1"/>
    </source>
</evidence>
<reference evidence="1" key="1">
    <citation type="submission" date="2023-04" db="EMBL/GenBank/DDBJ databases">
        <title>Ambrosiozyma monospora NBRC 10751.</title>
        <authorList>
            <person name="Ichikawa N."/>
            <person name="Sato H."/>
            <person name="Tonouchi N."/>
        </authorList>
    </citation>
    <scope>NUCLEOTIDE SEQUENCE</scope>
    <source>
        <strain evidence="1">NBRC 10751</strain>
    </source>
</reference>
<dbReference type="EMBL" id="BSXS01006213">
    <property type="protein sequence ID" value="GME85224.1"/>
    <property type="molecule type" value="Genomic_DNA"/>
</dbReference>
<proteinExistence type="predicted"/>
<evidence type="ECO:0000313" key="2">
    <source>
        <dbReference type="Proteomes" id="UP001165064"/>
    </source>
</evidence>
<sequence>MSNRQLCRNYQQTGSCRYGNNCKFVHSNNNNNNNSWNNNSWGNNRNNNNNIYQNSRNNNFSNAGFNNAQKKPNQETPQEFSSASSLKAKSDQISRDMTEMLSDMNNGALLFTAYSLKPPANINLITGRDMSFEEIRLQYYNAKATNSIPQFENQYKNRVNDMKQNCLKLKNESSKAARFLQLAVQNGANSISRNFIDDLGNLDVPAALGAGGNGFNNSGNTTSSSIFGAQTGTTNPFQQSSSPFGKSVGNTGAFGNQAGGAFSSQSNPTSNSFGSQTGTTTSGAFGSQTNTTTSGSGLFGKSTTMTNPFGGSK</sequence>
<comment type="caution">
    <text evidence="1">The sequence shown here is derived from an EMBL/GenBank/DDBJ whole genome shotgun (WGS) entry which is preliminary data.</text>
</comment>
<protein>
    <submittedName>
        <fullName evidence="1">Unnamed protein product</fullName>
    </submittedName>
</protein>
<name>A0ACB5TC56_AMBMO</name>
<accession>A0ACB5TC56</accession>
<dbReference type="Proteomes" id="UP001165064">
    <property type="component" value="Unassembled WGS sequence"/>
</dbReference>
<gene>
    <name evidence="1" type="ORF">Amon02_000746400</name>
</gene>
<organism evidence="1 2">
    <name type="scientific">Ambrosiozyma monospora</name>
    <name type="common">Yeast</name>
    <name type="synonym">Endomycopsis monosporus</name>
    <dbReference type="NCBI Taxonomy" id="43982"/>
    <lineage>
        <taxon>Eukaryota</taxon>
        <taxon>Fungi</taxon>
        <taxon>Dikarya</taxon>
        <taxon>Ascomycota</taxon>
        <taxon>Saccharomycotina</taxon>
        <taxon>Pichiomycetes</taxon>
        <taxon>Pichiales</taxon>
        <taxon>Pichiaceae</taxon>
        <taxon>Ambrosiozyma</taxon>
    </lineage>
</organism>
<keyword evidence="2" id="KW-1185">Reference proteome</keyword>